<evidence type="ECO:0000259" key="2">
    <source>
        <dbReference type="Pfam" id="PF14436"/>
    </source>
</evidence>
<gene>
    <name evidence="3" type="ORF">J2T04_002288</name>
</gene>
<dbReference type="EMBL" id="JAUSRL010000003">
    <property type="protein sequence ID" value="MDP9960404.1"/>
    <property type="molecule type" value="Genomic_DNA"/>
</dbReference>
<organism evidence="3 4">
    <name type="scientific">Chryseobacterium lathyri</name>
    <dbReference type="NCBI Taxonomy" id="395933"/>
    <lineage>
        <taxon>Bacteria</taxon>
        <taxon>Pseudomonadati</taxon>
        <taxon>Bacteroidota</taxon>
        <taxon>Flavobacteriia</taxon>
        <taxon>Flavobacteriales</taxon>
        <taxon>Weeksellaceae</taxon>
        <taxon>Chryseobacterium group</taxon>
        <taxon>Chryseobacterium</taxon>
    </lineage>
</organism>
<keyword evidence="4" id="KW-1185">Reference proteome</keyword>
<dbReference type="Proteomes" id="UP001235513">
    <property type="component" value="Unassembled WGS sequence"/>
</dbReference>
<evidence type="ECO:0000256" key="1">
    <source>
        <dbReference type="SAM" id="Phobius"/>
    </source>
</evidence>
<dbReference type="RefSeq" id="WP_306843667.1">
    <property type="nucleotide sequence ID" value="NZ_JAUSRL010000003.1"/>
</dbReference>
<sequence length="724" mass="82613">MMQRLDYVLSRNLDSPYGKNSVFFETFVVPPEDFDKIPETKETDRIKYTFILCKSGVEVFDRYEKEEVEEKQFKVFYEEDDPKKSNFFGTACRVKMGKDAKDFFNRIYSSNQNTTYVTPTESITVSGFDNLVRELADDTKINETLLKGAIYLEIAEQTKLNEAFKKVFSLNNQLADWLRGGIETVESWKFTEENYDYEKYFVLPMYSTYQNKVGTSGFQKQEAKYKPIIPVPISAREYKTMQNASEIASEGFNKLKDFVDYFDEISLAIVSTVVKATPTIADDIFFAVVFYLKNFIEDNIPESIKNVYNKLKSFFKDVLDVISGIGAFIGEKINQEVAKINAFLCGLLNGLISLAQTVIMLLAMITDNLPFLNMEKLSPVELTKHQEKLEFIEDFVDLFAENSKEFLSGIKNIFNKGKIWKEISQFTDMLKKKFSELNDYFWAYFVGAIAFELILDAIIAYFTGGASLAGKISEKIAQAAGKISRVSQKSAKLGKAINFSKNIGKKIGNSLADLWKWLKKEFLELVEAVKSGNLAHYLKKKFYELTDDVEGLRKLAFGRWLSKFDKGFFNHLEGEFNTELFIKNLPSGFKYTDEVLVSQGGHRGSGIFNGAIDVEKILDPEGVYSMTQLADDVPFKAKISIKYKDGYLVKNAESSMFPKNWDVKRIQEEIAYVYENTVVKGQGVNPASLGKKFKQYKFKDSSGRFDILIEVDDAGNIMNAYPLL</sequence>
<reference evidence="3 4" key="1">
    <citation type="submission" date="2023-07" db="EMBL/GenBank/DDBJ databases">
        <title>Sorghum-associated microbial communities from plants grown in Nebraska, USA.</title>
        <authorList>
            <person name="Schachtman D."/>
        </authorList>
    </citation>
    <scope>NUCLEOTIDE SEQUENCE [LARGE SCALE GENOMIC DNA]</scope>
    <source>
        <strain evidence="3 4">CC351</strain>
    </source>
</reference>
<dbReference type="InterPro" id="IPR029501">
    <property type="entry name" value="EndoU_bac"/>
</dbReference>
<accession>A0ABT9SLU2</accession>
<evidence type="ECO:0000313" key="3">
    <source>
        <dbReference type="EMBL" id="MDP9960404.1"/>
    </source>
</evidence>
<proteinExistence type="predicted"/>
<dbReference type="Pfam" id="PF14436">
    <property type="entry name" value="EndoU_bacteria"/>
    <property type="match status" value="1"/>
</dbReference>
<keyword evidence="1" id="KW-0812">Transmembrane</keyword>
<keyword evidence="1" id="KW-0472">Membrane</keyword>
<name>A0ABT9SLU2_9FLAO</name>
<feature type="transmembrane region" description="Helical" evidence="1">
    <location>
        <begin position="441"/>
        <end position="462"/>
    </location>
</feature>
<feature type="transmembrane region" description="Helical" evidence="1">
    <location>
        <begin position="342"/>
        <end position="365"/>
    </location>
</feature>
<comment type="caution">
    <text evidence="3">The sequence shown here is derived from an EMBL/GenBank/DDBJ whole genome shotgun (WGS) entry which is preliminary data.</text>
</comment>
<evidence type="ECO:0000313" key="4">
    <source>
        <dbReference type="Proteomes" id="UP001235513"/>
    </source>
</evidence>
<feature type="domain" description="Bacterial EndoU nuclease" evidence="2">
    <location>
        <begin position="569"/>
        <end position="723"/>
    </location>
</feature>
<protein>
    <recommendedName>
        <fullName evidence="2">Bacterial EndoU nuclease domain-containing protein</fullName>
    </recommendedName>
</protein>
<keyword evidence="1" id="KW-1133">Transmembrane helix</keyword>